<gene>
    <name evidence="2" type="ordered locus">BBPR_1767</name>
</gene>
<accession>A0A0H3EEL3</accession>
<dbReference type="EMBL" id="CP001840">
    <property type="protein sequence ID" value="ADP36784.1"/>
    <property type="molecule type" value="Genomic_DNA"/>
</dbReference>
<dbReference type="PATRIC" id="fig|702459.3.peg.1824"/>
<dbReference type="Proteomes" id="UP000002312">
    <property type="component" value="Chromosome"/>
</dbReference>
<dbReference type="KEGG" id="bbp:BBPR_1767"/>
<reference evidence="2 3" key="1">
    <citation type="journal article" date="2010" name="Proc. Natl. Acad. Sci. U.S.A.">
        <title>Genome analysis of Bifidobacterium bifidum PRL2010 reveals metabolic pathways for host-derived glycan foraging.</title>
        <authorList>
            <person name="Turroni F."/>
            <person name="Bottacini F."/>
            <person name="Foroni E."/>
            <person name="Mulder I."/>
            <person name="Kim J.H."/>
            <person name="Zomer A."/>
            <person name="Sanchez B."/>
            <person name="Bidossi A."/>
            <person name="Ferrarini A."/>
            <person name="Giubellini V."/>
            <person name="Delledonne M."/>
            <person name="Henrissat B."/>
            <person name="Coutinho P."/>
            <person name="Oggioni M."/>
            <person name="Fitzgerald G.F."/>
            <person name="Mills D."/>
            <person name="Margolles A."/>
            <person name="Kelly D."/>
            <person name="van Sinderen D."/>
            <person name="Ventura M."/>
        </authorList>
    </citation>
    <scope>NUCLEOTIDE SEQUENCE [LARGE SCALE GENOMIC DNA]</scope>
    <source>
        <strain evidence="2 3">PRL2010</strain>
    </source>
</reference>
<evidence type="ECO:0000313" key="3">
    <source>
        <dbReference type="Proteomes" id="UP000002312"/>
    </source>
</evidence>
<sequence length="116" mass="12332">MWRNFTHCGVLYAHVPEVDPLASPPAPRDAAGATAEPATAADPDMSAEAVRARIEAARIKAENELIDHIRSHADAIGFPGELGVSRAVNGICLRVLTTRGNDAFDLIKDVSDFVVA</sequence>
<organism evidence="2 3">
    <name type="scientific">Bifidobacterium bifidum (strain PRL2010)</name>
    <dbReference type="NCBI Taxonomy" id="702459"/>
    <lineage>
        <taxon>Bacteria</taxon>
        <taxon>Bacillati</taxon>
        <taxon>Actinomycetota</taxon>
        <taxon>Actinomycetes</taxon>
        <taxon>Bifidobacteriales</taxon>
        <taxon>Bifidobacteriaceae</taxon>
        <taxon>Bifidobacterium</taxon>
    </lineage>
</organism>
<dbReference type="OrthoDB" id="9807968at2"/>
<dbReference type="RefSeq" id="WP_013364004.1">
    <property type="nucleotide sequence ID" value="NC_014638.1"/>
</dbReference>
<evidence type="ECO:0000256" key="1">
    <source>
        <dbReference type="SAM" id="MobiDB-lite"/>
    </source>
</evidence>
<dbReference type="HOGENOM" id="CLU_133646_0_0_11"/>
<feature type="compositionally biased region" description="Low complexity" evidence="1">
    <location>
        <begin position="28"/>
        <end position="45"/>
    </location>
</feature>
<dbReference type="AlphaFoldDB" id="A0A0H3EEL3"/>
<feature type="region of interest" description="Disordered" evidence="1">
    <location>
        <begin position="22"/>
        <end position="45"/>
    </location>
</feature>
<proteinExistence type="predicted"/>
<dbReference type="eggNOG" id="COG0829">
    <property type="taxonomic scope" value="Bacteria"/>
</dbReference>
<protein>
    <submittedName>
        <fullName evidence="2">Uncharacterized protein</fullName>
    </submittedName>
</protein>
<evidence type="ECO:0000313" key="2">
    <source>
        <dbReference type="EMBL" id="ADP36784.1"/>
    </source>
</evidence>
<name>A0A0H3EEL3_BIFBP</name>